<dbReference type="GO" id="GO:0008967">
    <property type="term" value="F:phosphoglycolate phosphatase activity"/>
    <property type="evidence" value="ECO:0007669"/>
    <property type="project" value="TreeGrafter"/>
</dbReference>
<comment type="similarity">
    <text evidence="9">Belongs to the HAD-like hydrolase superfamily. PhnX family.</text>
</comment>
<comment type="cofactor">
    <cofactor evidence="9">
        <name>Mg(2+)</name>
        <dbReference type="ChEBI" id="CHEBI:18420"/>
    </cofactor>
    <text evidence="9">Binds 1 Mg(2+) ion per subunit.</text>
</comment>
<dbReference type="GO" id="GO:0019700">
    <property type="term" value="P:organic phosphonate catabolic process"/>
    <property type="evidence" value="ECO:0007669"/>
    <property type="project" value="InterPro"/>
</dbReference>
<dbReference type="PANTHER" id="PTHR43434:SF19">
    <property type="entry name" value="PHOSPHONOACETALDEHYDE HYDROLASE"/>
    <property type="match status" value="1"/>
</dbReference>
<gene>
    <name evidence="9" type="primary">phnX</name>
    <name evidence="10" type="ORF">SAMN04487909_12654</name>
</gene>
<evidence type="ECO:0000256" key="3">
    <source>
        <dbReference type="ARBA" id="ARBA00022801"/>
    </source>
</evidence>
<dbReference type="InterPro" id="IPR036412">
    <property type="entry name" value="HAD-like_sf"/>
</dbReference>
<dbReference type="InterPro" id="IPR006323">
    <property type="entry name" value="Phosphonoacetald_hydro"/>
</dbReference>
<evidence type="ECO:0000313" key="10">
    <source>
        <dbReference type="EMBL" id="SDJ72005.1"/>
    </source>
</evidence>
<evidence type="ECO:0000256" key="2">
    <source>
        <dbReference type="ARBA" id="ARBA00022723"/>
    </source>
</evidence>
<comment type="catalytic activity">
    <reaction evidence="6 9">
        <text>phosphonoacetaldehyde + H2O = acetaldehyde + phosphate + H(+)</text>
        <dbReference type="Rhea" id="RHEA:18905"/>
        <dbReference type="ChEBI" id="CHEBI:15343"/>
        <dbReference type="ChEBI" id="CHEBI:15377"/>
        <dbReference type="ChEBI" id="CHEBI:15378"/>
        <dbReference type="ChEBI" id="CHEBI:43474"/>
        <dbReference type="ChEBI" id="CHEBI:58383"/>
        <dbReference type="EC" id="3.11.1.1"/>
    </reaction>
</comment>
<sequence>MPGRSGNERMKNMVQAVIFDWAGTTVDYGCFAPVAAFVAAFKNKGITITVEEARIPMGLPKRDHIAEICRMERVAGIWQEKYGRSPDEADIDSMYADFETMLLSTLKEYATPIPGAIEAVEQLRAQEIKIGSTTGYTSEMMDIIAPEAEKQGYVPDVLVTPDMVAAGRPYPWMCYVNAMRLGVYPMHDIVKVGDTVSDMREAVNAGVWAVGVIKGSNELGMNEAEIEACPSDELAEKMQIVRKRFEAAGAHYVIESIHQLPDVVDVISERLKRKEYPIFGTQEGIAR</sequence>
<dbReference type="GO" id="GO:0000287">
    <property type="term" value="F:magnesium ion binding"/>
    <property type="evidence" value="ECO:0007669"/>
    <property type="project" value="UniProtKB-UniRule"/>
</dbReference>
<proteinExistence type="inferred from homology"/>
<protein>
    <recommendedName>
        <fullName evidence="8 9">Phosphonoacetaldehyde hydrolase</fullName>
        <shortName evidence="9">Phosphonatase</shortName>
        <ecNumber evidence="8 9">3.11.1.1</ecNumber>
    </recommendedName>
    <alternativeName>
        <fullName evidence="9">Phosphonoacetaldehyde phosphonohydrolase</fullName>
    </alternativeName>
</protein>
<evidence type="ECO:0000256" key="5">
    <source>
        <dbReference type="ARBA" id="ARBA00023270"/>
    </source>
</evidence>
<dbReference type="InterPro" id="IPR023198">
    <property type="entry name" value="PGP-like_dom2"/>
</dbReference>
<evidence type="ECO:0000256" key="1">
    <source>
        <dbReference type="ARBA" id="ARBA00011738"/>
    </source>
</evidence>
<keyword evidence="4 9" id="KW-0460">Magnesium</keyword>
<dbReference type="FunFam" id="1.10.150.240:FF:000006">
    <property type="entry name" value="Phosphonoacetaldehyde hydrolase"/>
    <property type="match status" value="1"/>
</dbReference>
<dbReference type="AlphaFoldDB" id="A0A1G8W2Q3"/>
<dbReference type="GO" id="GO:0006281">
    <property type="term" value="P:DNA repair"/>
    <property type="evidence" value="ECO:0007669"/>
    <property type="project" value="TreeGrafter"/>
</dbReference>
<dbReference type="HAMAP" id="MF_01375">
    <property type="entry name" value="PhnX"/>
    <property type="match status" value="1"/>
</dbReference>
<dbReference type="SUPFAM" id="SSF56784">
    <property type="entry name" value="HAD-like"/>
    <property type="match status" value="1"/>
</dbReference>
<reference evidence="10 11" key="1">
    <citation type="submission" date="2016-10" db="EMBL/GenBank/DDBJ databases">
        <authorList>
            <person name="de Groot N.N."/>
        </authorList>
    </citation>
    <scope>NUCLEOTIDE SEQUENCE [LARGE SCALE GENOMIC DNA]</scope>
    <source>
        <strain evidence="10 11">DSM 2895</strain>
    </source>
</reference>
<keyword evidence="3 9" id="KW-0378">Hydrolase</keyword>
<dbReference type="PANTHER" id="PTHR43434">
    <property type="entry name" value="PHOSPHOGLYCOLATE PHOSPHATASE"/>
    <property type="match status" value="1"/>
</dbReference>
<dbReference type="EMBL" id="FNED01000026">
    <property type="protein sequence ID" value="SDJ72005.1"/>
    <property type="molecule type" value="Genomic_DNA"/>
</dbReference>
<feature type="binding site" evidence="9">
    <location>
        <position position="22"/>
    </location>
    <ligand>
        <name>Mg(2+)</name>
        <dbReference type="ChEBI" id="CHEBI:18420"/>
    </ligand>
</feature>
<accession>A0A1G8W2Q3</accession>
<evidence type="ECO:0000313" key="11">
    <source>
        <dbReference type="Proteomes" id="UP000182836"/>
    </source>
</evidence>
<dbReference type="InterPro" id="IPR050155">
    <property type="entry name" value="HAD-like_hydrolase_sf"/>
</dbReference>
<evidence type="ECO:0000256" key="4">
    <source>
        <dbReference type="ARBA" id="ARBA00022842"/>
    </source>
</evidence>
<feature type="active site" description="Schiff-base intermediate with substrate" evidence="9">
    <location>
        <position position="61"/>
    </location>
</feature>
<keyword evidence="2 9" id="KW-0479">Metal-binding</keyword>
<evidence type="ECO:0000256" key="6">
    <source>
        <dbReference type="ARBA" id="ARBA00052005"/>
    </source>
</evidence>
<dbReference type="CDD" id="cd02586">
    <property type="entry name" value="HAD_PHN"/>
    <property type="match status" value="1"/>
</dbReference>
<evidence type="ECO:0000256" key="7">
    <source>
        <dbReference type="ARBA" id="ARBA00056573"/>
    </source>
</evidence>
<feature type="binding site" evidence="9">
    <location>
        <position position="20"/>
    </location>
    <ligand>
        <name>Mg(2+)</name>
        <dbReference type="ChEBI" id="CHEBI:18420"/>
    </ligand>
</feature>
<dbReference type="EC" id="3.11.1.1" evidence="8 9"/>
<dbReference type="SFLD" id="SFLDG01135">
    <property type="entry name" value="C1.5.6:_HAD__Beta-PGM__Phospha"/>
    <property type="match status" value="1"/>
</dbReference>
<dbReference type="SFLD" id="SFLDG01129">
    <property type="entry name" value="C1.5:_HAD__Beta-PGM__Phosphata"/>
    <property type="match status" value="1"/>
</dbReference>
<dbReference type="GO" id="GO:0005829">
    <property type="term" value="C:cytosol"/>
    <property type="evidence" value="ECO:0007669"/>
    <property type="project" value="TreeGrafter"/>
</dbReference>
<dbReference type="Proteomes" id="UP000182836">
    <property type="component" value="Unassembled WGS sequence"/>
</dbReference>
<dbReference type="Gene3D" id="3.40.50.1000">
    <property type="entry name" value="HAD superfamily/HAD-like"/>
    <property type="match status" value="1"/>
</dbReference>
<evidence type="ECO:0000256" key="9">
    <source>
        <dbReference type="HAMAP-Rule" id="MF_01375"/>
    </source>
</evidence>
<dbReference type="GO" id="GO:0050194">
    <property type="term" value="F:phosphonoacetaldehyde hydrolase activity"/>
    <property type="evidence" value="ECO:0007669"/>
    <property type="project" value="UniProtKB-UniRule"/>
</dbReference>
<name>A0A1G8W2Q3_ANEMI</name>
<feature type="active site" description="Nucleophile" evidence="9">
    <location>
        <position position="20"/>
    </location>
</feature>
<dbReference type="SFLD" id="SFLDS00003">
    <property type="entry name" value="Haloacid_Dehalogenase"/>
    <property type="match status" value="1"/>
</dbReference>
<comment type="function">
    <text evidence="7 9">Involved in phosphonate degradation.</text>
</comment>
<keyword evidence="5 9" id="KW-0704">Schiff base</keyword>
<dbReference type="Gene3D" id="1.10.150.240">
    <property type="entry name" value="Putative phosphatase, domain 2"/>
    <property type="match status" value="1"/>
</dbReference>
<dbReference type="NCBIfam" id="TIGR01422">
    <property type="entry name" value="phosphonatase"/>
    <property type="match status" value="1"/>
</dbReference>
<comment type="subunit">
    <text evidence="1 9">Homodimer.</text>
</comment>
<evidence type="ECO:0000256" key="8">
    <source>
        <dbReference type="ARBA" id="ARBA00066472"/>
    </source>
</evidence>
<dbReference type="InterPro" id="IPR023214">
    <property type="entry name" value="HAD_sf"/>
</dbReference>
<organism evidence="10 11">
    <name type="scientific">Aneurinibacillus migulanus</name>
    <name type="common">Bacillus migulanus</name>
    <dbReference type="NCBI Taxonomy" id="47500"/>
    <lineage>
        <taxon>Bacteria</taxon>
        <taxon>Bacillati</taxon>
        <taxon>Bacillota</taxon>
        <taxon>Bacilli</taxon>
        <taxon>Bacillales</taxon>
        <taxon>Paenibacillaceae</taxon>
        <taxon>Aneurinibacillus group</taxon>
        <taxon>Aneurinibacillus</taxon>
    </lineage>
</organism>
<dbReference type="Pfam" id="PF00702">
    <property type="entry name" value="Hydrolase"/>
    <property type="match status" value="1"/>
</dbReference>
<feature type="binding site" evidence="9">
    <location>
        <position position="194"/>
    </location>
    <ligand>
        <name>Mg(2+)</name>
        <dbReference type="ChEBI" id="CHEBI:18420"/>
    </ligand>
</feature>